<keyword evidence="1" id="KW-0812">Transmembrane</keyword>
<dbReference type="RefSeq" id="WP_107933108.1">
    <property type="nucleotide sequence ID" value="NZ_PYWJ01000004.1"/>
</dbReference>
<feature type="transmembrane region" description="Helical" evidence="1">
    <location>
        <begin position="43"/>
        <end position="61"/>
    </location>
</feature>
<proteinExistence type="predicted"/>
<dbReference type="InterPro" id="IPR003675">
    <property type="entry name" value="Rce1/LyrA-like_dom"/>
</dbReference>
<comment type="caution">
    <text evidence="3">The sequence shown here is derived from an EMBL/GenBank/DDBJ whole genome shotgun (WGS) entry which is preliminary data.</text>
</comment>
<dbReference type="Proteomes" id="UP000247416">
    <property type="component" value="Unassembled WGS sequence"/>
</dbReference>
<dbReference type="OrthoDB" id="8754470at2"/>
<dbReference type="AlphaFoldDB" id="A0A318TG62"/>
<feature type="transmembrane region" description="Helical" evidence="1">
    <location>
        <begin position="191"/>
        <end position="224"/>
    </location>
</feature>
<keyword evidence="1" id="KW-1133">Transmembrane helix</keyword>
<feature type="transmembrane region" description="Helical" evidence="1">
    <location>
        <begin position="230"/>
        <end position="250"/>
    </location>
</feature>
<feature type="transmembrane region" description="Helical" evidence="1">
    <location>
        <begin position="6"/>
        <end position="36"/>
    </location>
</feature>
<dbReference type="Pfam" id="PF02517">
    <property type="entry name" value="Rce1-like"/>
    <property type="match status" value="1"/>
</dbReference>
<sequence length="252" mass="28922">MLNLYIAMFFMGIISIAYEQVMVTAVILIGLIILLFFNKQQRYITSMVLAFLFGFSIFMIANNFLEATSFTKEIKIVLNRLLLIFIILALVVHSLIFSRKIVWYNNKPNWKEPIVLPFHKINTFWFWLIGITINAIVYLVFIVQKDLETLQTLFWFCIAFSLINAIFEEVIWRGLMLSALVKFTSPRYAVFITSVGFGLLHLAIGFSMGLSLLIAVAGVIYAVITLKTNSIYPSMFFHFVVNVGMVYSGFII</sequence>
<feature type="transmembrane region" description="Helical" evidence="1">
    <location>
        <begin position="123"/>
        <end position="141"/>
    </location>
</feature>
<feature type="domain" description="CAAX prenyl protease 2/Lysostaphin resistance protein A-like" evidence="2">
    <location>
        <begin position="152"/>
        <end position="243"/>
    </location>
</feature>
<name>A0A318TG62_9BACL</name>
<protein>
    <recommendedName>
        <fullName evidence="2">CAAX prenyl protease 2/Lysostaphin resistance protein A-like domain-containing protein</fullName>
    </recommendedName>
</protein>
<feature type="transmembrane region" description="Helical" evidence="1">
    <location>
        <begin position="81"/>
        <end position="102"/>
    </location>
</feature>
<keyword evidence="1" id="KW-0472">Membrane</keyword>
<dbReference type="GO" id="GO:0004175">
    <property type="term" value="F:endopeptidase activity"/>
    <property type="evidence" value="ECO:0007669"/>
    <property type="project" value="UniProtKB-ARBA"/>
</dbReference>
<reference evidence="3 4" key="1">
    <citation type="submission" date="2018-06" db="EMBL/GenBank/DDBJ databases">
        <title>Genomic Encyclopedia of Archaeal and Bacterial Type Strains, Phase II (KMG-II): from individual species to whole genera.</title>
        <authorList>
            <person name="Goeker M."/>
        </authorList>
    </citation>
    <scope>NUCLEOTIDE SEQUENCE [LARGE SCALE GENOMIC DNA]</scope>
    <source>
        <strain evidence="3 4">KACC 16626</strain>
    </source>
</reference>
<evidence type="ECO:0000256" key="1">
    <source>
        <dbReference type="SAM" id="Phobius"/>
    </source>
</evidence>
<gene>
    <name evidence="3" type="ORF">BJ095_1368</name>
</gene>
<dbReference type="GO" id="GO:0080120">
    <property type="term" value="P:CAAX-box protein maturation"/>
    <property type="evidence" value="ECO:0007669"/>
    <property type="project" value="UniProtKB-ARBA"/>
</dbReference>
<accession>A0A318TG62</accession>
<evidence type="ECO:0000259" key="2">
    <source>
        <dbReference type="Pfam" id="PF02517"/>
    </source>
</evidence>
<keyword evidence="4" id="KW-1185">Reference proteome</keyword>
<feature type="transmembrane region" description="Helical" evidence="1">
    <location>
        <begin position="153"/>
        <end position="171"/>
    </location>
</feature>
<evidence type="ECO:0000313" key="4">
    <source>
        <dbReference type="Proteomes" id="UP000247416"/>
    </source>
</evidence>
<organism evidence="3 4">
    <name type="scientific">Ureibacillus chungkukjangi</name>
    <dbReference type="NCBI Taxonomy" id="1202712"/>
    <lineage>
        <taxon>Bacteria</taxon>
        <taxon>Bacillati</taxon>
        <taxon>Bacillota</taxon>
        <taxon>Bacilli</taxon>
        <taxon>Bacillales</taxon>
        <taxon>Caryophanaceae</taxon>
        <taxon>Ureibacillus</taxon>
    </lineage>
</organism>
<evidence type="ECO:0000313" key="3">
    <source>
        <dbReference type="EMBL" id="PYF02847.1"/>
    </source>
</evidence>
<dbReference type="EMBL" id="QJTJ01000036">
    <property type="protein sequence ID" value="PYF02847.1"/>
    <property type="molecule type" value="Genomic_DNA"/>
</dbReference>